<evidence type="ECO:0000313" key="2">
    <source>
        <dbReference type="Proteomes" id="UP000019487"/>
    </source>
</evidence>
<dbReference type="HOGENOM" id="CLU_2689225_0_0_1"/>
<dbReference type="AlphaFoldDB" id="W9CL72"/>
<keyword evidence="2" id="KW-1185">Reference proteome</keyword>
<sequence length="74" mass="7741">MAVSPPSFQLSLATGTSNISIPDFEGRLASFGAGIAAGHATLDSIRFDSSRALSISILPHTGRSCHLPNIRYAI</sequence>
<comment type="caution">
    <text evidence="1">The sequence shown here is derived from an EMBL/GenBank/DDBJ whole genome shotgun (WGS) entry which is preliminary data.</text>
</comment>
<reference evidence="1 2" key="1">
    <citation type="journal article" date="2014" name="Genome Announc.">
        <title>Draft genome sequence of Sclerotinia borealis, a psychrophilic plant pathogenic fungus.</title>
        <authorList>
            <person name="Mardanov A.V."/>
            <person name="Beletsky A.V."/>
            <person name="Kadnikov V.V."/>
            <person name="Ignatov A.N."/>
            <person name="Ravin N.V."/>
        </authorList>
    </citation>
    <scope>NUCLEOTIDE SEQUENCE [LARGE SCALE GENOMIC DNA]</scope>
    <source>
        <strain evidence="2">F-4157</strain>
    </source>
</reference>
<proteinExistence type="predicted"/>
<dbReference type="Proteomes" id="UP000019487">
    <property type="component" value="Unassembled WGS sequence"/>
</dbReference>
<evidence type="ECO:0000313" key="1">
    <source>
        <dbReference type="EMBL" id="ESZ95255.1"/>
    </source>
</evidence>
<gene>
    <name evidence="1" type="ORF">SBOR_4367</name>
</gene>
<organism evidence="1 2">
    <name type="scientific">Sclerotinia borealis (strain F-4128)</name>
    <dbReference type="NCBI Taxonomy" id="1432307"/>
    <lineage>
        <taxon>Eukaryota</taxon>
        <taxon>Fungi</taxon>
        <taxon>Dikarya</taxon>
        <taxon>Ascomycota</taxon>
        <taxon>Pezizomycotina</taxon>
        <taxon>Leotiomycetes</taxon>
        <taxon>Helotiales</taxon>
        <taxon>Sclerotiniaceae</taxon>
        <taxon>Sclerotinia</taxon>
    </lineage>
</organism>
<dbReference type="EMBL" id="AYSA01000197">
    <property type="protein sequence ID" value="ESZ95255.1"/>
    <property type="molecule type" value="Genomic_DNA"/>
</dbReference>
<name>W9CL72_SCLBF</name>
<protein>
    <submittedName>
        <fullName evidence="1">Uncharacterized protein</fullName>
    </submittedName>
</protein>
<dbReference type="OrthoDB" id="2373480at2759"/>
<accession>W9CL72</accession>